<gene>
    <name evidence="1" type="ORF">HMPREF9706_01468</name>
</gene>
<dbReference type="HOGENOM" id="CLU_132073_1_0_9"/>
<dbReference type="AlphaFoldDB" id="K1MCW6"/>
<proteinExistence type="predicted"/>
<evidence type="ECO:0000313" key="2">
    <source>
        <dbReference type="Proteomes" id="UP000004465"/>
    </source>
</evidence>
<protein>
    <recommendedName>
        <fullName evidence="3">GrdX protein</fullName>
    </recommendedName>
</protein>
<dbReference type="Proteomes" id="UP000004465">
    <property type="component" value="Unassembled WGS sequence"/>
</dbReference>
<dbReference type="OrthoDB" id="92592at2"/>
<name>K1MCW6_9LACT</name>
<dbReference type="STRING" id="883111.HMPREF9706_01468"/>
<dbReference type="InterPro" id="IPR047735">
    <property type="entry name" value="GrdX-like"/>
</dbReference>
<evidence type="ECO:0008006" key="3">
    <source>
        <dbReference type="Google" id="ProtNLM"/>
    </source>
</evidence>
<keyword evidence="2" id="KW-1185">Reference proteome</keyword>
<dbReference type="RefSeq" id="WP_006908778.1">
    <property type="nucleotide sequence ID" value="NZ_JH932292.1"/>
</dbReference>
<reference evidence="1 2" key="1">
    <citation type="submission" date="2012-07" db="EMBL/GenBank/DDBJ databases">
        <title>The Genome Sequence of Facklamia hominis CCUG 36813.</title>
        <authorList>
            <consortium name="The Broad Institute Genome Sequencing Platform"/>
            <person name="Earl A."/>
            <person name="Ward D."/>
            <person name="Feldgarden M."/>
            <person name="Gevers D."/>
            <person name="Huys G."/>
            <person name="Walker B."/>
            <person name="Young S.K."/>
            <person name="Zeng Q."/>
            <person name="Gargeya S."/>
            <person name="Fitzgerald M."/>
            <person name="Haas B."/>
            <person name="Abouelleil A."/>
            <person name="Alvarado L."/>
            <person name="Arachchi H.M."/>
            <person name="Berlin A.M."/>
            <person name="Chapman S.B."/>
            <person name="Goldberg J."/>
            <person name="Griggs A."/>
            <person name="Gujja S."/>
            <person name="Hansen M."/>
            <person name="Howarth C."/>
            <person name="Imamovic A."/>
            <person name="Larimer J."/>
            <person name="McCowen C."/>
            <person name="Montmayeur A."/>
            <person name="Murphy C."/>
            <person name="Neiman D."/>
            <person name="Pearson M."/>
            <person name="Priest M."/>
            <person name="Roberts A."/>
            <person name="Saif S."/>
            <person name="Shea T."/>
            <person name="Sisk P."/>
            <person name="Sykes S."/>
            <person name="Wortman J."/>
            <person name="Nusbaum C."/>
            <person name="Birren B."/>
        </authorList>
    </citation>
    <scope>NUCLEOTIDE SEQUENCE [LARGE SCALE GENOMIC DNA]</scope>
    <source>
        <strain evidence="1 2">CCUG 36813</strain>
    </source>
</reference>
<organism evidence="1 2">
    <name type="scientific">Facklamia hominis CCUG 36813</name>
    <dbReference type="NCBI Taxonomy" id="883111"/>
    <lineage>
        <taxon>Bacteria</taxon>
        <taxon>Bacillati</taxon>
        <taxon>Bacillota</taxon>
        <taxon>Bacilli</taxon>
        <taxon>Lactobacillales</taxon>
        <taxon>Aerococcaceae</taxon>
        <taxon>Facklamia</taxon>
    </lineage>
</organism>
<dbReference type="NCBIfam" id="NF038093">
    <property type="entry name" value="GrdX"/>
    <property type="match status" value="1"/>
</dbReference>
<dbReference type="EMBL" id="AGZD01000011">
    <property type="protein sequence ID" value="EKB53844.1"/>
    <property type="molecule type" value="Genomic_DNA"/>
</dbReference>
<accession>K1MCW6</accession>
<evidence type="ECO:0000313" key="1">
    <source>
        <dbReference type="EMBL" id="EKB53844.1"/>
    </source>
</evidence>
<sequence length="120" mass="13923">MEYLIVSNNAFVKAKYQSLQFVEGDFYQVLIVARDRIHRGWRLVSHPLPASIRMMYSPIRSIILAKEPHSSATLLIEQSIDSYLRTMGQRQPDYRNLADYQTIDFELLQACIADLTTNIE</sequence>
<comment type="caution">
    <text evidence="1">The sequence shown here is derived from an EMBL/GenBank/DDBJ whole genome shotgun (WGS) entry which is preliminary data.</text>
</comment>